<sequence>MERATLHLRQPSSIYPMTTATKFKVHPLFLPSYFRTKGAPSRVRGCLQKVLC</sequence>
<reference evidence="2" key="2">
    <citation type="submission" date="2015-01" db="EMBL/GenBank/DDBJ databases">
        <title>Evolutionary Origins and Diversification of the Mycorrhizal Mutualists.</title>
        <authorList>
            <consortium name="DOE Joint Genome Institute"/>
            <consortium name="Mycorrhizal Genomics Consortium"/>
            <person name="Kohler A."/>
            <person name="Kuo A."/>
            <person name="Nagy L.G."/>
            <person name="Floudas D."/>
            <person name="Copeland A."/>
            <person name="Barry K.W."/>
            <person name="Cichocki N."/>
            <person name="Veneault-Fourrey C."/>
            <person name="LaButti K."/>
            <person name="Lindquist E.A."/>
            <person name="Lipzen A."/>
            <person name="Lundell T."/>
            <person name="Morin E."/>
            <person name="Murat C."/>
            <person name="Riley R."/>
            <person name="Ohm R."/>
            <person name="Sun H."/>
            <person name="Tunlid A."/>
            <person name="Henrissat B."/>
            <person name="Grigoriev I.V."/>
            <person name="Hibbett D.S."/>
            <person name="Martin F."/>
        </authorList>
    </citation>
    <scope>NUCLEOTIDE SEQUENCE [LARGE SCALE GENOMIC DNA]</scope>
    <source>
        <strain evidence="2">UH-Slu-Lm8-n1</strain>
    </source>
</reference>
<organism evidence="1 2">
    <name type="scientific">Suillus luteus UH-Slu-Lm8-n1</name>
    <dbReference type="NCBI Taxonomy" id="930992"/>
    <lineage>
        <taxon>Eukaryota</taxon>
        <taxon>Fungi</taxon>
        <taxon>Dikarya</taxon>
        <taxon>Basidiomycota</taxon>
        <taxon>Agaricomycotina</taxon>
        <taxon>Agaricomycetes</taxon>
        <taxon>Agaricomycetidae</taxon>
        <taxon>Boletales</taxon>
        <taxon>Suillineae</taxon>
        <taxon>Suillaceae</taxon>
        <taxon>Suillus</taxon>
    </lineage>
</organism>
<reference evidence="1 2" key="1">
    <citation type="submission" date="2014-04" db="EMBL/GenBank/DDBJ databases">
        <authorList>
            <consortium name="DOE Joint Genome Institute"/>
            <person name="Kuo A."/>
            <person name="Ruytinx J."/>
            <person name="Rineau F."/>
            <person name="Colpaert J."/>
            <person name="Kohler A."/>
            <person name="Nagy L.G."/>
            <person name="Floudas D."/>
            <person name="Copeland A."/>
            <person name="Barry K.W."/>
            <person name="Cichocki N."/>
            <person name="Veneault-Fourrey C."/>
            <person name="LaButti K."/>
            <person name="Lindquist E.A."/>
            <person name="Lipzen A."/>
            <person name="Lundell T."/>
            <person name="Morin E."/>
            <person name="Murat C."/>
            <person name="Sun H."/>
            <person name="Tunlid A."/>
            <person name="Henrissat B."/>
            <person name="Grigoriev I.V."/>
            <person name="Hibbett D.S."/>
            <person name="Martin F."/>
            <person name="Nordberg H.P."/>
            <person name="Cantor M.N."/>
            <person name="Hua S.X."/>
        </authorList>
    </citation>
    <scope>NUCLEOTIDE SEQUENCE [LARGE SCALE GENOMIC DNA]</scope>
    <source>
        <strain evidence="1 2">UH-Slu-Lm8-n1</strain>
    </source>
</reference>
<evidence type="ECO:0000313" key="2">
    <source>
        <dbReference type="Proteomes" id="UP000054485"/>
    </source>
</evidence>
<protein>
    <submittedName>
        <fullName evidence="1">Uncharacterized protein</fullName>
    </submittedName>
</protein>
<name>A0A0C9ZKP5_9AGAM</name>
<accession>A0A0C9ZKP5</accession>
<dbReference type="HOGENOM" id="CLU_3093267_0_0_1"/>
<evidence type="ECO:0000313" key="1">
    <source>
        <dbReference type="EMBL" id="KIK38015.1"/>
    </source>
</evidence>
<dbReference type="Proteomes" id="UP000054485">
    <property type="component" value="Unassembled WGS sequence"/>
</dbReference>
<proteinExistence type="predicted"/>
<gene>
    <name evidence="1" type="ORF">CY34DRAFT_809773</name>
</gene>
<dbReference type="EMBL" id="KN835415">
    <property type="protein sequence ID" value="KIK38015.1"/>
    <property type="molecule type" value="Genomic_DNA"/>
</dbReference>
<keyword evidence="2" id="KW-1185">Reference proteome</keyword>
<dbReference type="AlphaFoldDB" id="A0A0C9ZKP5"/>
<dbReference type="InParanoid" id="A0A0C9ZKP5"/>
<feature type="non-terminal residue" evidence="1">
    <location>
        <position position="52"/>
    </location>
</feature>